<dbReference type="Proteomes" id="UP000002027">
    <property type="component" value="Chromosome 1"/>
</dbReference>
<name>D1C4L7_SPHTD</name>
<dbReference type="InParanoid" id="D1C4L7"/>
<proteinExistence type="predicted"/>
<dbReference type="AlphaFoldDB" id="D1C4L7"/>
<keyword evidence="2" id="KW-1185">Reference proteome</keyword>
<evidence type="ECO:0000313" key="1">
    <source>
        <dbReference type="EMBL" id="ACZ39184.1"/>
    </source>
</evidence>
<organism evidence="1 2">
    <name type="scientific">Sphaerobacter thermophilus (strain ATCC 49802 / DSM 20745 / KCCM 41009 / NCIMB 13125 / S 6022)</name>
    <dbReference type="NCBI Taxonomy" id="479434"/>
    <lineage>
        <taxon>Bacteria</taxon>
        <taxon>Pseudomonadati</taxon>
        <taxon>Thermomicrobiota</taxon>
        <taxon>Thermomicrobia</taxon>
        <taxon>Sphaerobacterales</taxon>
        <taxon>Sphaerobacterineae</taxon>
        <taxon>Sphaerobacteraceae</taxon>
        <taxon>Sphaerobacter</taxon>
    </lineage>
</organism>
<dbReference type="EMBL" id="CP001823">
    <property type="protein sequence ID" value="ACZ39184.1"/>
    <property type="molecule type" value="Genomic_DNA"/>
</dbReference>
<accession>D1C4L7</accession>
<reference evidence="1 2" key="2">
    <citation type="journal article" date="2010" name="Stand. Genomic Sci.">
        <title>Complete genome sequence of Desulfohalobium retbaense type strain (HR(100)).</title>
        <authorList>
            <person name="Spring S."/>
            <person name="Nolan M."/>
            <person name="Lapidus A."/>
            <person name="Glavina Del Rio T."/>
            <person name="Copeland A."/>
            <person name="Tice H."/>
            <person name="Cheng J.F."/>
            <person name="Lucas S."/>
            <person name="Land M."/>
            <person name="Chen F."/>
            <person name="Bruce D."/>
            <person name="Goodwin L."/>
            <person name="Pitluck S."/>
            <person name="Ivanova N."/>
            <person name="Mavromatis K."/>
            <person name="Mikhailova N."/>
            <person name="Pati A."/>
            <person name="Chen A."/>
            <person name="Palaniappan K."/>
            <person name="Hauser L."/>
            <person name="Chang Y.J."/>
            <person name="Jeffries C.D."/>
            <person name="Munk C."/>
            <person name="Kiss H."/>
            <person name="Chain P."/>
            <person name="Han C."/>
            <person name="Brettin T."/>
            <person name="Detter J.C."/>
            <person name="Schuler E."/>
            <person name="Goker M."/>
            <person name="Rohde M."/>
            <person name="Bristow J."/>
            <person name="Eisen J.A."/>
            <person name="Markowitz V."/>
            <person name="Hugenholtz P."/>
            <person name="Kyrpides N.C."/>
            <person name="Klenk H.P."/>
        </authorList>
    </citation>
    <scope>NUCLEOTIDE SEQUENCE [LARGE SCALE GENOMIC DNA]</scope>
    <source>
        <strain evidence="2">ATCC 49802 / DSM 20745 / S 6022</strain>
    </source>
</reference>
<dbReference type="KEGG" id="sti:Sthe_1750"/>
<protein>
    <submittedName>
        <fullName evidence="1">Uncharacterized protein</fullName>
    </submittedName>
</protein>
<dbReference type="STRING" id="479434.Sthe_1750"/>
<reference evidence="2" key="1">
    <citation type="submission" date="2009-11" db="EMBL/GenBank/DDBJ databases">
        <title>The complete chromosome 1 of Sphaerobacter thermophilus DSM 20745.</title>
        <authorList>
            <person name="Lucas S."/>
            <person name="Copeland A."/>
            <person name="Lapidus A."/>
            <person name="Glavina del Rio T."/>
            <person name="Dalin E."/>
            <person name="Tice H."/>
            <person name="Bruce D."/>
            <person name="Goodwin L."/>
            <person name="Pitluck S."/>
            <person name="Kyrpides N."/>
            <person name="Mavromatis K."/>
            <person name="Ivanova N."/>
            <person name="Mikhailova N."/>
            <person name="LaButti K.M."/>
            <person name="Clum A."/>
            <person name="Sun H.I."/>
            <person name="Brettin T."/>
            <person name="Detter J.C."/>
            <person name="Han C."/>
            <person name="Larimer F."/>
            <person name="Land M."/>
            <person name="Hauser L."/>
            <person name="Markowitz V."/>
            <person name="Cheng J.F."/>
            <person name="Hugenholtz P."/>
            <person name="Woyke T."/>
            <person name="Wu D."/>
            <person name="Steenblock K."/>
            <person name="Schneider S."/>
            <person name="Pukall R."/>
            <person name="Goeker M."/>
            <person name="Klenk H.P."/>
            <person name="Eisen J.A."/>
        </authorList>
    </citation>
    <scope>NUCLEOTIDE SEQUENCE [LARGE SCALE GENOMIC DNA]</scope>
    <source>
        <strain evidence="2">ATCC 49802 / DSM 20745 / S 6022</strain>
    </source>
</reference>
<evidence type="ECO:0000313" key="2">
    <source>
        <dbReference type="Proteomes" id="UP000002027"/>
    </source>
</evidence>
<dbReference type="RefSeq" id="WP_012872230.1">
    <property type="nucleotide sequence ID" value="NC_013523.1"/>
</dbReference>
<dbReference type="HOGENOM" id="CLU_3066353_0_0_0"/>
<sequence>MSRQPDGLRVAPEQVWFPAGVTARNRARTLARRRRAAIRPIIGWRRSRGKLIR</sequence>
<gene>
    <name evidence="1" type="ordered locus">Sthe_1750</name>
</gene>